<organism evidence="1 2">
    <name type="scientific">Chungangia koreensis</name>
    <dbReference type="NCBI Taxonomy" id="752657"/>
    <lineage>
        <taxon>Bacteria</taxon>
        <taxon>Bacillati</taxon>
        <taxon>Bacillota</taxon>
        <taxon>Bacilli</taxon>
        <taxon>Lactobacillales</taxon>
        <taxon>Chungangia</taxon>
    </lineage>
</organism>
<dbReference type="Proteomes" id="UP001595817">
    <property type="component" value="Unassembled WGS sequence"/>
</dbReference>
<accession>A0ABV8X136</accession>
<sequence>MIQSLQKKRLLPIYFITVGEDEKQKIVYIGQTLRGNRFKKGHLATQKLNDPKYDSKLKKVHFAQLWLDYSNEGENLTCPIEWINDENLVTDIVFLLERILMIHFSRNDEELINIAGVKNNPFMDLSWGASGIPSLNNNKEREYESICILDMCGSGFVRDMYEIKSPEIYNILSEWKKEIPDRNE</sequence>
<evidence type="ECO:0008006" key="3">
    <source>
        <dbReference type="Google" id="ProtNLM"/>
    </source>
</evidence>
<reference evidence="2" key="1">
    <citation type="journal article" date="2019" name="Int. J. Syst. Evol. Microbiol.">
        <title>The Global Catalogue of Microorganisms (GCM) 10K type strain sequencing project: providing services to taxonomists for standard genome sequencing and annotation.</title>
        <authorList>
            <consortium name="The Broad Institute Genomics Platform"/>
            <consortium name="The Broad Institute Genome Sequencing Center for Infectious Disease"/>
            <person name="Wu L."/>
            <person name="Ma J."/>
        </authorList>
    </citation>
    <scope>NUCLEOTIDE SEQUENCE [LARGE SCALE GENOMIC DNA]</scope>
    <source>
        <strain evidence="2">CCUG 59778</strain>
    </source>
</reference>
<dbReference type="RefSeq" id="WP_378152636.1">
    <property type="nucleotide sequence ID" value="NZ_JBHSEC010000004.1"/>
</dbReference>
<gene>
    <name evidence="1" type="ORF">ACFOZY_04280</name>
</gene>
<evidence type="ECO:0000313" key="2">
    <source>
        <dbReference type="Proteomes" id="UP001595817"/>
    </source>
</evidence>
<proteinExistence type="predicted"/>
<evidence type="ECO:0000313" key="1">
    <source>
        <dbReference type="EMBL" id="MFC4409652.1"/>
    </source>
</evidence>
<protein>
    <recommendedName>
        <fullName evidence="3">GIY-YIG domain-containing protein</fullName>
    </recommendedName>
</protein>
<comment type="caution">
    <text evidence="1">The sequence shown here is derived from an EMBL/GenBank/DDBJ whole genome shotgun (WGS) entry which is preliminary data.</text>
</comment>
<dbReference type="EMBL" id="JBHSEC010000004">
    <property type="protein sequence ID" value="MFC4409652.1"/>
    <property type="molecule type" value="Genomic_DNA"/>
</dbReference>
<keyword evidence="2" id="KW-1185">Reference proteome</keyword>
<name>A0ABV8X136_9LACT</name>